<feature type="transmembrane region" description="Helical" evidence="1">
    <location>
        <begin position="33"/>
        <end position="60"/>
    </location>
</feature>
<sequence>MGLPYSKQIHHAFDQVTPLVAAGFRVLETSRDIALLVAFIQVLTCVLLFLILVVLLALLVTVNPDLEVERRVLVTPCVQWLAAWVREPEDRKWLEFVAFAVAGGVVFGAWAGSAVMQESGETETKRARGLMVQHEEEEVVVEEAVGVVEGAGPG</sequence>
<proteinExistence type="predicted"/>
<reference evidence="2" key="1">
    <citation type="journal article" date="2023" name="Mol. Phylogenet. Evol.">
        <title>Genome-scale phylogeny and comparative genomics of the fungal order Sordariales.</title>
        <authorList>
            <person name="Hensen N."/>
            <person name="Bonometti L."/>
            <person name="Westerberg I."/>
            <person name="Brannstrom I.O."/>
            <person name="Guillou S."/>
            <person name="Cros-Aarteil S."/>
            <person name="Calhoun S."/>
            <person name="Haridas S."/>
            <person name="Kuo A."/>
            <person name="Mondo S."/>
            <person name="Pangilinan J."/>
            <person name="Riley R."/>
            <person name="LaButti K."/>
            <person name="Andreopoulos B."/>
            <person name="Lipzen A."/>
            <person name="Chen C."/>
            <person name="Yan M."/>
            <person name="Daum C."/>
            <person name="Ng V."/>
            <person name="Clum A."/>
            <person name="Steindorff A."/>
            <person name="Ohm R.A."/>
            <person name="Martin F."/>
            <person name="Silar P."/>
            <person name="Natvig D.O."/>
            <person name="Lalanne C."/>
            <person name="Gautier V."/>
            <person name="Ament-Velasquez S.L."/>
            <person name="Kruys A."/>
            <person name="Hutchinson M.I."/>
            <person name="Powell A.J."/>
            <person name="Barry K."/>
            <person name="Miller A.N."/>
            <person name="Grigoriev I.V."/>
            <person name="Debuchy R."/>
            <person name="Gladieux P."/>
            <person name="Hiltunen Thoren M."/>
            <person name="Johannesson H."/>
        </authorList>
    </citation>
    <scope>NUCLEOTIDE SEQUENCE</scope>
    <source>
        <strain evidence="2">CBS 333.67</strain>
    </source>
</reference>
<keyword evidence="1" id="KW-0812">Transmembrane</keyword>
<keyword evidence="1" id="KW-0472">Membrane</keyword>
<accession>A0AAJ0M103</accession>
<dbReference type="EMBL" id="JAUDZG010000004">
    <property type="protein sequence ID" value="KAK3305012.1"/>
    <property type="molecule type" value="Genomic_DNA"/>
</dbReference>
<evidence type="ECO:0000313" key="3">
    <source>
        <dbReference type="Proteomes" id="UP001273166"/>
    </source>
</evidence>
<feature type="transmembrane region" description="Helical" evidence="1">
    <location>
        <begin position="96"/>
        <end position="116"/>
    </location>
</feature>
<keyword evidence="1" id="KW-1133">Transmembrane helix</keyword>
<gene>
    <name evidence="2" type="ORF">B0T15DRAFT_531085</name>
</gene>
<evidence type="ECO:0000313" key="2">
    <source>
        <dbReference type="EMBL" id="KAK3305012.1"/>
    </source>
</evidence>
<dbReference type="Proteomes" id="UP001273166">
    <property type="component" value="Unassembled WGS sequence"/>
</dbReference>
<comment type="caution">
    <text evidence="2">The sequence shown here is derived from an EMBL/GenBank/DDBJ whole genome shotgun (WGS) entry which is preliminary data.</text>
</comment>
<protein>
    <submittedName>
        <fullName evidence="2">Uncharacterized protein</fullName>
    </submittedName>
</protein>
<name>A0AAJ0M103_9PEZI</name>
<dbReference type="GeneID" id="87888052"/>
<evidence type="ECO:0000256" key="1">
    <source>
        <dbReference type="SAM" id="Phobius"/>
    </source>
</evidence>
<dbReference type="AlphaFoldDB" id="A0AAJ0M103"/>
<organism evidence="2 3">
    <name type="scientific">Chaetomium strumarium</name>
    <dbReference type="NCBI Taxonomy" id="1170767"/>
    <lineage>
        <taxon>Eukaryota</taxon>
        <taxon>Fungi</taxon>
        <taxon>Dikarya</taxon>
        <taxon>Ascomycota</taxon>
        <taxon>Pezizomycotina</taxon>
        <taxon>Sordariomycetes</taxon>
        <taxon>Sordariomycetidae</taxon>
        <taxon>Sordariales</taxon>
        <taxon>Chaetomiaceae</taxon>
        <taxon>Chaetomium</taxon>
    </lineage>
</organism>
<reference evidence="2" key="2">
    <citation type="submission" date="2023-06" db="EMBL/GenBank/DDBJ databases">
        <authorList>
            <consortium name="Lawrence Berkeley National Laboratory"/>
            <person name="Mondo S.J."/>
            <person name="Hensen N."/>
            <person name="Bonometti L."/>
            <person name="Westerberg I."/>
            <person name="Brannstrom I.O."/>
            <person name="Guillou S."/>
            <person name="Cros-Aarteil S."/>
            <person name="Calhoun S."/>
            <person name="Haridas S."/>
            <person name="Kuo A."/>
            <person name="Pangilinan J."/>
            <person name="Riley R."/>
            <person name="Labutti K."/>
            <person name="Andreopoulos B."/>
            <person name="Lipzen A."/>
            <person name="Chen C."/>
            <person name="Yanf M."/>
            <person name="Daum C."/>
            <person name="Ng V."/>
            <person name="Clum A."/>
            <person name="Steindorff A."/>
            <person name="Ohm R."/>
            <person name="Martin F."/>
            <person name="Silar P."/>
            <person name="Natvig D."/>
            <person name="Lalanne C."/>
            <person name="Gautier V."/>
            <person name="Ament-Velasquez S.L."/>
            <person name="Kruys A."/>
            <person name="Hutchinson M.I."/>
            <person name="Powell A.J."/>
            <person name="Barry K."/>
            <person name="Miller A.N."/>
            <person name="Grigoriev I.V."/>
            <person name="Debuchy R."/>
            <person name="Gladieux P."/>
            <person name="Thoren M.H."/>
            <person name="Johannesson H."/>
        </authorList>
    </citation>
    <scope>NUCLEOTIDE SEQUENCE</scope>
    <source>
        <strain evidence="2">CBS 333.67</strain>
    </source>
</reference>
<dbReference type="RefSeq" id="XP_062720792.1">
    <property type="nucleotide sequence ID" value="XM_062869223.1"/>
</dbReference>
<keyword evidence="3" id="KW-1185">Reference proteome</keyword>